<gene>
    <name evidence="2" type="ORF">LSTR_LSTR004120</name>
</gene>
<keyword evidence="3" id="KW-1185">Reference proteome</keyword>
<dbReference type="Pfam" id="PF00651">
    <property type="entry name" value="BTB"/>
    <property type="match status" value="2"/>
</dbReference>
<dbReference type="SMR" id="A0A482WHE0"/>
<dbReference type="PROSITE" id="PS50097">
    <property type="entry name" value="BTB"/>
    <property type="match status" value="2"/>
</dbReference>
<dbReference type="InParanoid" id="A0A482WHE0"/>
<comment type="caution">
    <text evidence="2">The sequence shown here is derived from an EMBL/GenBank/DDBJ whole genome shotgun (WGS) entry which is preliminary data.</text>
</comment>
<dbReference type="Proteomes" id="UP000291343">
    <property type="component" value="Unassembled WGS sequence"/>
</dbReference>
<dbReference type="SUPFAM" id="SSF54695">
    <property type="entry name" value="POZ domain"/>
    <property type="match status" value="2"/>
</dbReference>
<dbReference type="Gene3D" id="1.25.40.420">
    <property type="match status" value="1"/>
</dbReference>
<organism evidence="2 3">
    <name type="scientific">Laodelphax striatellus</name>
    <name type="common">Small brown planthopper</name>
    <name type="synonym">Delphax striatella</name>
    <dbReference type="NCBI Taxonomy" id="195883"/>
    <lineage>
        <taxon>Eukaryota</taxon>
        <taxon>Metazoa</taxon>
        <taxon>Ecdysozoa</taxon>
        <taxon>Arthropoda</taxon>
        <taxon>Hexapoda</taxon>
        <taxon>Insecta</taxon>
        <taxon>Pterygota</taxon>
        <taxon>Neoptera</taxon>
        <taxon>Paraneoptera</taxon>
        <taxon>Hemiptera</taxon>
        <taxon>Auchenorrhyncha</taxon>
        <taxon>Fulgoroidea</taxon>
        <taxon>Delphacidae</taxon>
        <taxon>Criomorphinae</taxon>
        <taxon>Laodelphax</taxon>
    </lineage>
</organism>
<dbReference type="PANTHER" id="PTHR45774">
    <property type="entry name" value="BTB/POZ DOMAIN-CONTAINING"/>
    <property type="match status" value="1"/>
</dbReference>
<proteinExistence type="predicted"/>
<dbReference type="PANTHER" id="PTHR45774:SF4">
    <property type="entry name" value="AXUNDEAD, ISOFORM F"/>
    <property type="match status" value="1"/>
</dbReference>
<dbReference type="GO" id="GO:0022008">
    <property type="term" value="P:neurogenesis"/>
    <property type="evidence" value="ECO:0007669"/>
    <property type="project" value="TreeGrafter"/>
</dbReference>
<feature type="domain" description="BTB" evidence="1">
    <location>
        <begin position="30"/>
        <end position="97"/>
    </location>
</feature>
<dbReference type="InterPro" id="IPR000210">
    <property type="entry name" value="BTB/POZ_dom"/>
</dbReference>
<evidence type="ECO:0000313" key="2">
    <source>
        <dbReference type="EMBL" id="RZF32692.1"/>
    </source>
</evidence>
<protein>
    <recommendedName>
        <fullName evidence="1">BTB domain-containing protein</fullName>
    </recommendedName>
</protein>
<accession>A0A482WHE0</accession>
<name>A0A482WHE0_LAOST</name>
<dbReference type="AlphaFoldDB" id="A0A482WHE0"/>
<dbReference type="InterPro" id="IPR011333">
    <property type="entry name" value="SKP1/BTB/POZ_sf"/>
</dbReference>
<reference evidence="2 3" key="1">
    <citation type="journal article" date="2017" name="Gigascience">
        <title>Genome sequence of the small brown planthopper, Laodelphax striatellus.</title>
        <authorList>
            <person name="Zhu J."/>
            <person name="Jiang F."/>
            <person name="Wang X."/>
            <person name="Yang P."/>
            <person name="Bao Y."/>
            <person name="Zhao W."/>
            <person name="Wang W."/>
            <person name="Lu H."/>
            <person name="Wang Q."/>
            <person name="Cui N."/>
            <person name="Li J."/>
            <person name="Chen X."/>
            <person name="Luo L."/>
            <person name="Yu J."/>
            <person name="Kang L."/>
            <person name="Cui F."/>
        </authorList>
    </citation>
    <scope>NUCLEOTIDE SEQUENCE [LARGE SCALE GENOMIC DNA]</scope>
    <source>
        <strain evidence="2">Lst14</strain>
    </source>
</reference>
<dbReference type="STRING" id="195883.A0A482WHE0"/>
<dbReference type="GO" id="GO:0005829">
    <property type="term" value="C:cytosol"/>
    <property type="evidence" value="ECO:0007669"/>
    <property type="project" value="TreeGrafter"/>
</dbReference>
<dbReference type="SMART" id="SM00225">
    <property type="entry name" value="BTB"/>
    <property type="match status" value="2"/>
</dbReference>
<feature type="domain" description="BTB" evidence="1">
    <location>
        <begin position="320"/>
        <end position="387"/>
    </location>
</feature>
<dbReference type="OrthoDB" id="6621423at2759"/>
<sequence length="493" mass="56514">MGSKASGVSAPLNETFNNHLLRLADSDLLADCEFVVGPEKNVIKGHKVLFCAASEVFHAMFLRNLKETKTVHVEDIELDIFQGLKKYIYTGQTAFKSVFQALAIFVAARKYLIEPLKDTCECYIDWELRPSQVLELLDSCRLNSVSELDSYHIIRVCHEYIRLDTANVVESAYFPSANIETIELILKSPHLRLESEIELFCHFERWALAEAERRKIPVEDIATSFGSLKKHIRFLTISMKDFEAYIKPSPLLTSEEKNVIAKNIIKLVPNLTSKNITMLRKHRLFPKPQISLAYCRRRMKRVVKSASNHLFRLADSDLLTDCEFIVGPQKTVIKGHKVLFCAASDVFHAMFLGHLKETKAVHIKDLEPDGFQCMKKYIYTGQTDFISAFQALATFVAARKYLIGPLKYKCEKYIRMKLRPSQVLEFLDSCKLNTISIFDDLSEIISYETAEVVNSDYFPFANIETIELILKSPRLNLNSEIEVFGHFERWALA</sequence>
<dbReference type="EMBL" id="QKKF02036132">
    <property type="protein sequence ID" value="RZF32692.1"/>
    <property type="molecule type" value="Genomic_DNA"/>
</dbReference>
<dbReference type="Gene3D" id="3.30.710.10">
    <property type="entry name" value="Potassium Channel Kv1.1, Chain A"/>
    <property type="match status" value="2"/>
</dbReference>
<evidence type="ECO:0000259" key="1">
    <source>
        <dbReference type="PROSITE" id="PS50097"/>
    </source>
</evidence>
<evidence type="ECO:0000313" key="3">
    <source>
        <dbReference type="Proteomes" id="UP000291343"/>
    </source>
</evidence>